<gene>
    <name evidence="9" type="ORF">EXM22_03310</name>
</gene>
<sequence>MSKPIHILMAPLEGVTDRVYRGCFYDHFPGLKASLTPFLPIPDRVQRVSSGNLGDVCFPGNSNVYEIPQLLLSEADSFLLAIDALQKRGFSEVNWNLGCPSRGVIKKGKGAGLMPRTSHILEVLDKVLARTDIQISLKLRMGLYESEELFRLLPSLRDYPLNRVILHPRLGTQMYTGSVDLDGFQKALDLYGKQICYNGDINTGLDFLALQKRFPSVDEWMIGRGLVANPFLLKEILQFNEVSGCSGDQLENPFKQKAFYDFLEDLYGRIKEKITRKEAFWNYFKGILIYSFSHSYIPPEKRKELFRIRIEEDWFQLKNSLQLLYLDQ</sequence>
<feature type="domain" description="DUS-like FMN-binding" evidence="8">
    <location>
        <begin position="9"/>
        <end position="285"/>
    </location>
</feature>
<evidence type="ECO:0000256" key="1">
    <source>
        <dbReference type="ARBA" id="ARBA00022630"/>
    </source>
</evidence>
<dbReference type="KEGG" id="ock:EXM22_03310"/>
<dbReference type="GO" id="GO:0050660">
    <property type="term" value="F:flavin adenine dinucleotide binding"/>
    <property type="evidence" value="ECO:0007669"/>
    <property type="project" value="InterPro"/>
</dbReference>
<keyword evidence="2 5" id="KW-0288">FMN</keyword>
<dbReference type="PANTHER" id="PTHR45846:SF1">
    <property type="entry name" value="TRNA-DIHYDROURIDINE(47) SYNTHASE [NAD(P)(+)]-LIKE"/>
    <property type="match status" value="1"/>
</dbReference>
<evidence type="ECO:0000256" key="6">
    <source>
        <dbReference type="PIRSR" id="PIRSR006621-1"/>
    </source>
</evidence>
<dbReference type="Proteomes" id="UP000324209">
    <property type="component" value="Chromosome"/>
</dbReference>
<dbReference type="PANTHER" id="PTHR45846">
    <property type="entry name" value="TRNA-DIHYDROURIDINE(47) SYNTHASE [NAD(P)(+)]-LIKE"/>
    <property type="match status" value="1"/>
</dbReference>
<dbReference type="GO" id="GO:0003723">
    <property type="term" value="F:RNA binding"/>
    <property type="evidence" value="ECO:0007669"/>
    <property type="project" value="TreeGrafter"/>
</dbReference>
<evidence type="ECO:0000256" key="5">
    <source>
        <dbReference type="PIRNR" id="PIRNR006621"/>
    </source>
</evidence>
<keyword evidence="1 5" id="KW-0285">Flavoprotein</keyword>
<keyword evidence="3 5" id="KW-0819">tRNA processing</keyword>
<dbReference type="RefSeq" id="WP_149485141.1">
    <property type="nucleotide sequence ID" value="NZ_CP036150.1"/>
</dbReference>
<feature type="binding site" evidence="7">
    <location>
        <position position="167"/>
    </location>
    <ligand>
        <name>FMN</name>
        <dbReference type="ChEBI" id="CHEBI:58210"/>
    </ligand>
</feature>
<dbReference type="CDD" id="cd02801">
    <property type="entry name" value="DUS_like_FMN"/>
    <property type="match status" value="1"/>
</dbReference>
<dbReference type="InterPro" id="IPR035587">
    <property type="entry name" value="DUS-like_FMN-bd"/>
</dbReference>
<accession>A0A5C1QIS2</accession>
<keyword evidence="7" id="KW-0547">Nucleotide-binding</keyword>
<comment type="similarity">
    <text evidence="5">Belongs to the dus family.</text>
</comment>
<dbReference type="OrthoDB" id="9764501at2"/>
<proteinExistence type="inferred from homology"/>
<protein>
    <recommendedName>
        <fullName evidence="5">tRNA-dihydrouridine synthase</fullName>
        <ecNumber evidence="5">1.3.1.-</ecNumber>
    </recommendedName>
</protein>
<evidence type="ECO:0000256" key="7">
    <source>
        <dbReference type="PIRSR" id="PIRSR006621-2"/>
    </source>
</evidence>
<evidence type="ECO:0000256" key="3">
    <source>
        <dbReference type="ARBA" id="ARBA00022694"/>
    </source>
</evidence>
<keyword evidence="10" id="KW-1185">Reference proteome</keyword>
<comment type="cofactor">
    <cofactor evidence="5 7">
        <name>FMN</name>
        <dbReference type="ChEBI" id="CHEBI:58210"/>
    </cofactor>
</comment>
<name>A0A5C1QIS2_9SPIO</name>
<dbReference type="PIRSF" id="PIRSF006621">
    <property type="entry name" value="Dus"/>
    <property type="match status" value="1"/>
</dbReference>
<keyword evidence="4 5" id="KW-0560">Oxidoreductase</keyword>
<evidence type="ECO:0000256" key="4">
    <source>
        <dbReference type="ARBA" id="ARBA00023002"/>
    </source>
</evidence>
<dbReference type="AlphaFoldDB" id="A0A5C1QIS2"/>
<feature type="binding site" evidence="7">
    <location>
        <begin position="223"/>
        <end position="224"/>
    </location>
    <ligand>
        <name>FMN</name>
        <dbReference type="ChEBI" id="CHEBI:58210"/>
    </ligand>
</feature>
<dbReference type="Gene3D" id="3.20.20.70">
    <property type="entry name" value="Aldolase class I"/>
    <property type="match status" value="1"/>
</dbReference>
<organism evidence="9 10">
    <name type="scientific">Oceanispirochaeta crateris</name>
    <dbReference type="NCBI Taxonomy" id="2518645"/>
    <lineage>
        <taxon>Bacteria</taxon>
        <taxon>Pseudomonadati</taxon>
        <taxon>Spirochaetota</taxon>
        <taxon>Spirochaetia</taxon>
        <taxon>Spirochaetales</taxon>
        <taxon>Spirochaetaceae</taxon>
        <taxon>Oceanispirochaeta</taxon>
    </lineage>
</organism>
<feature type="binding site" evidence="7">
    <location>
        <position position="69"/>
    </location>
    <ligand>
        <name>FMN</name>
        <dbReference type="ChEBI" id="CHEBI:58210"/>
    </ligand>
</feature>
<dbReference type="SUPFAM" id="SSF51395">
    <property type="entry name" value="FMN-linked oxidoreductases"/>
    <property type="match status" value="1"/>
</dbReference>
<evidence type="ECO:0000313" key="10">
    <source>
        <dbReference type="Proteomes" id="UP000324209"/>
    </source>
</evidence>
<dbReference type="EMBL" id="CP036150">
    <property type="protein sequence ID" value="QEN07059.1"/>
    <property type="molecule type" value="Genomic_DNA"/>
</dbReference>
<evidence type="ECO:0000313" key="9">
    <source>
        <dbReference type="EMBL" id="QEN07059.1"/>
    </source>
</evidence>
<feature type="binding site" evidence="7">
    <location>
        <position position="138"/>
    </location>
    <ligand>
        <name>FMN</name>
        <dbReference type="ChEBI" id="CHEBI:58210"/>
    </ligand>
</feature>
<comment type="function">
    <text evidence="5">Catalyzes the synthesis of 5,6-dihydrouridine (D), a modified base found in the D-loop of most tRNAs, via the reduction of the C5-C6 double bond in target uridines.</text>
</comment>
<dbReference type="EC" id="1.3.1.-" evidence="5"/>
<evidence type="ECO:0000256" key="2">
    <source>
        <dbReference type="ARBA" id="ARBA00022643"/>
    </source>
</evidence>
<dbReference type="Pfam" id="PF01207">
    <property type="entry name" value="Dus"/>
    <property type="match status" value="1"/>
</dbReference>
<feature type="active site" description="Proton donor" evidence="6">
    <location>
        <position position="99"/>
    </location>
</feature>
<dbReference type="GO" id="GO:0017150">
    <property type="term" value="F:tRNA dihydrouridine synthase activity"/>
    <property type="evidence" value="ECO:0007669"/>
    <property type="project" value="InterPro"/>
</dbReference>
<dbReference type="InterPro" id="IPR013785">
    <property type="entry name" value="Aldolase_TIM"/>
</dbReference>
<reference evidence="9 10" key="1">
    <citation type="submission" date="2019-02" db="EMBL/GenBank/DDBJ databases">
        <title>Complete Genome Sequence and Methylome Analysis of free living Spirochaetas.</title>
        <authorList>
            <person name="Fomenkov A."/>
            <person name="Dubinina G."/>
            <person name="Leshcheva N."/>
            <person name="Mikheeva N."/>
            <person name="Grabovich M."/>
            <person name="Vincze T."/>
            <person name="Roberts R.J."/>
        </authorList>
    </citation>
    <scope>NUCLEOTIDE SEQUENCE [LARGE SCALE GENOMIC DNA]</scope>
    <source>
        <strain evidence="9 10">K2</strain>
    </source>
</reference>
<evidence type="ECO:0000259" key="8">
    <source>
        <dbReference type="Pfam" id="PF01207"/>
    </source>
</evidence>
<dbReference type="InterPro" id="IPR001269">
    <property type="entry name" value="DUS_fam"/>
</dbReference>